<dbReference type="OrthoDB" id="289038at2759"/>
<dbReference type="EnsemblMetazoa" id="XM_019993142.1">
    <property type="protein sequence ID" value="XP_019848701.1"/>
    <property type="gene ID" value="LOC109580212"/>
</dbReference>
<organism evidence="3">
    <name type="scientific">Amphimedon queenslandica</name>
    <name type="common">Sponge</name>
    <dbReference type="NCBI Taxonomy" id="400682"/>
    <lineage>
        <taxon>Eukaryota</taxon>
        <taxon>Metazoa</taxon>
        <taxon>Porifera</taxon>
        <taxon>Demospongiae</taxon>
        <taxon>Heteroscleromorpha</taxon>
        <taxon>Haplosclerida</taxon>
        <taxon>Niphatidae</taxon>
        <taxon>Amphimedon</taxon>
    </lineage>
</organism>
<evidence type="ECO:0000259" key="2">
    <source>
        <dbReference type="Pfam" id="PF19718"/>
    </source>
</evidence>
<evidence type="ECO:0000313" key="4">
    <source>
        <dbReference type="Proteomes" id="UP000007879"/>
    </source>
</evidence>
<feature type="domain" description="Ubiquitin-like" evidence="1">
    <location>
        <begin position="300"/>
        <end position="339"/>
    </location>
</feature>
<protein>
    <recommendedName>
        <fullName evidence="5">Ubiquitin-like domain-containing protein</fullName>
    </recommendedName>
</protein>
<dbReference type="eggNOG" id="KOG4598">
    <property type="taxonomic scope" value="Eukaryota"/>
</dbReference>
<dbReference type="Proteomes" id="UP000007879">
    <property type="component" value="Unassembled WGS sequence"/>
</dbReference>
<feature type="domain" description="Ubiquitin carboxyl-terminal hydrolase 47 C-terminal" evidence="2">
    <location>
        <begin position="372"/>
        <end position="571"/>
    </location>
</feature>
<evidence type="ECO:0000313" key="3">
    <source>
        <dbReference type="EnsemblMetazoa" id="Aqu2.1.40034_001"/>
    </source>
</evidence>
<accession>A0A1X7VJD4</accession>
<proteinExistence type="predicted"/>
<feature type="domain" description="Ubiquitin-like" evidence="1">
    <location>
        <begin position="132"/>
        <end position="189"/>
    </location>
</feature>
<dbReference type="EnsemblMetazoa" id="Aqu2.1.40034_001">
    <property type="protein sequence ID" value="Aqu2.1.40034_001"/>
    <property type="gene ID" value="Aqu2.1.40034"/>
</dbReference>
<dbReference type="InterPro" id="IPR000626">
    <property type="entry name" value="Ubiquitin-like_dom"/>
</dbReference>
<dbReference type="InterPro" id="IPR029071">
    <property type="entry name" value="Ubiquitin-like_domsf"/>
</dbReference>
<dbReference type="AlphaFoldDB" id="A0A1X7VJD4"/>
<dbReference type="SUPFAM" id="SSF54236">
    <property type="entry name" value="Ubiquitin-like"/>
    <property type="match status" value="1"/>
</dbReference>
<evidence type="ECO:0008006" key="5">
    <source>
        <dbReference type="Google" id="ProtNLM"/>
    </source>
</evidence>
<dbReference type="InterPro" id="IPR045578">
    <property type="entry name" value="USP47_C"/>
</dbReference>
<sequence>MDFVVPKEKEQEAKNSMRKLRIYCNHPISGELIESVIEINKDELLPKILDITYESMKLAPHIPIERCRLVRYYYYYEAMDESFDLEKFQDQTIDKLMGMSVDNCYCSGIFLQTRKENENFKVYNIGGINLKVSVIEPSNGEVSAAKPMRAEHGWTVGELKQCIGKLFDIDPSCMRLVLETYYDADDELLNEFYLSFLAGNYYGMHLANDAAYLREVMSRRHKLYALSDFEDYQREYNKSLMHRYVTFHLQSVMLHISMPSQPERRGGKEEVRRRDIAIPNTGGSGEMMMKIVSVNEGRERKIQIKADNRISFAQLKEKLVPMVGVPAKGFRLFQTKDNQPEQEILCLSDTLAKLSCDSKIVVKLGKGLQDYRIKLFLLLVNNEEFCKFMMESIVSKNTPVREFKKQIIEEAEIQGIDCVLELDKMRLRKKTSRSLGQIYLDHQLIYKDVHVSNGSEMYVELLKEPDLKKHEAQRQVYVIRWHPSQCSVDQTDEIILDNKQHLSLKEKLSELSGIPVEYISVAKDTGSFPSQIAHTDIEKKLKWYSDITISGQIPFLLYDDGHTIYYKDNRES</sequence>
<dbReference type="Pfam" id="PF19718">
    <property type="entry name" value="USP47_C"/>
    <property type="match status" value="1"/>
</dbReference>
<dbReference type="KEGG" id="aqu:109580212"/>
<name>A0A1X7VJD4_AMPQE</name>
<reference evidence="4" key="1">
    <citation type="journal article" date="2010" name="Nature">
        <title>The Amphimedon queenslandica genome and the evolution of animal complexity.</title>
        <authorList>
            <person name="Srivastava M."/>
            <person name="Simakov O."/>
            <person name="Chapman J."/>
            <person name="Fahey B."/>
            <person name="Gauthier M.E."/>
            <person name="Mitros T."/>
            <person name="Richards G.S."/>
            <person name="Conaco C."/>
            <person name="Dacre M."/>
            <person name="Hellsten U."/>
            <person name="Larroux C."/>
            <person name="Putnam N.H."/>
            <person name="Stanke M."/>
            <person name="Adamska M."/>
            <person name="Darling A."/>
            <person name="Degnan S.M."/>
            <person name="Oakley T.H."/>
            <person name="Plachetzki D.C."/>
            <person name="Zhai Y."/>
            <person name="Adamski M."/>
            <person name="Calcino A."/>
            <person name="Cummins S.F."/>
            <person name="Goodstein D.M."/>
            <person name="Harris C."/>
            <person name="Jackson D.J."/>
            <person name="Leys S.P."/>
            <person name="Shu S."/>
            <person name="Woodcroft B.J."/>
            <person name="Vervoort M."/>
            <person name="Kosik K.S."/>
            <person name="Manning G."/>
            <person name="Degnan B.M."/>
            <person name="Rokhsar D.S."/>
        </authorList>
    </citation>
    <scope>NUCLEOTIDE SEQUENCE [LARGE SCALE GENOMIC DNA]</scope>
</reference>
<dbReference type="InParanoid" id="A0A1X7VJD4"/>
<reference evidence="3" key="2">
    <citation type="submission" date="2017-05" db="UniProtKB">
        <authorList>
            <consortium name="EnsemblMetazoa"/>
        </authorList>
    </citation>
    <scope>IDENTIFICATION</scope>
</reference>
<gene>
    <name evidence="3" type="primary">109580212</name>
</gene>
<dbReference type="Pfam" id="PF14560">
    <property type="entry name" value="Ubiquitin_2"/>
    <property type="match status" value="2"/>
</dbReference>
<evidence type="ECO:0000259" key="1">
    <source>
        <dbReference type="Pfam" id="PF14560"/>
    </source>
</evidence>
<keyword evidence="4" id="KW-1185">Reference proteome</keyword>